<keyword evidence="2" id="KW-1185">Reference proteome</keyword>
<reference evidence="1 2" key="1">
    <citation type="journal article" date="2016" name="Mol. Biol. Evol.">
        <title>Comparative Genomics of Early-Diverging Mushroom-Forming Fungi Provides Insights into the Origins of Lignocellulose Decay Capabilities.</title>
        <authorList>
            <person name="Nagy L.G."/>
            <person name="Riley R."/>
            <person name="Tritt A."/>
            <person name="Adam C."/>
            <person name="Daum C."/>
            <person name="Floudas D."/>
            <person name="Sun H."/>
            <person name="Yadav J.S."/>
            <person name="Pangilinan J."/>
            <person name="Larsson K.H."/>
            <person name="Matsuura K."/>
            <person name="Barry K."/>
            <person name="Labutti K."/>
            <person name="Kuo R."/>
            <person name="Ohm R.A."/>
            <person name="Bhattacharya S.S."/>
            <person name="Shirouzu T."/>
            <person name="Yoshinaga Y."/>
            <person name="Martin F.M."/>
            <person name="Grigoriev I.V."/>
            <person name="Hibbett D.S."/>
        </authorList>
    </citation>
    <scope>NUCLEOTIDE SEQUENCE [LARGE SCALE GENOMIC DNA]</scope>
    <source>
        <strain evidence="1 2">CBS 109695</strain>
    </source>
</reference>
<dbReference type="Pfam" id="PF12505">
    <property type="entry name" value="DUF3712"/>
    <property type="match status" value="1"/>
</dbReference>
<proteinExistence type="predicted"/>
<sequence length="234" mass="24858">MQELLETVTDTRLVNLTLEGSTNVTAKTTISNVPIASIPFNVKSSLAGLKWFPNSARHTITVVDLVVAGGTPDYLLITINTDLLNPSNITLETSSVTFALRFESVTIVSTIIDPLLLVPGNAICATQVHYSPQGSAVTQGEQLLANYLQGVDSETTIQGTGTLASSPYASLQPALSLITLTSVTIPAIHQLLIPEATLEFTVNITQTGIANATFMLDNPFDTSINILMLSATRT</sequence>
<protein>
    <submittedName>
        <fullName evidence="1">Uncharacterized protein</fullName>
    </submittedName>
</protein>
<name>A0A166SEY5_9AGAM</name>
<dbReference type="InterPro" id="IPR022185">
    <property type="entry name" value="DUF3712"/>
</dbReference>
<dbReference type="Proteomes" id="UP000076532">
    <property type="component" value="Unassembled WGS sequence"/>
</dbReference>
<evidence type="ECO:0000313" key="1">
    <source>
        <dbReference type="EMBL" id="KZP29367.1"/>
    </source>
</evidence>
<dbReference type="OrthoDB" id="10039566at2759"/>
<dbReference type="AlphaFoldDB" id="A0A166SEY5"/>
<accession>A0A166SEY5</accession>
<dbReference type="PANTHER" id="PTHR35895">
    <property type="entry name" value="CHROMOSOME 16, WHOLE GENOME SHOTGUN SEQUENCE"/>
    <property type="match status" value="1"/>
</dbReference>
<dbReference type="EMBL" id="KV417499">
    <property type="protein sequence ID" value="KZP29367.1"/>
    <property type="molecule type" value="Genomic_DNA"/>
</dbReference>
<dbReference type="InterPro" id="IPR046368">
    <property type="entry name" value="Tag1"/>
</dbReference>
<organism evidence="1 2">
    <name type="scientific">Athelia psychrophila</name>
    <dbReference type="NCBI Taxonomy" id="1759441"/>
    <lineage>
        <taxon>Eukaryota</taxon>
        <taxon>Fungi</taxon>
        <taxon>Dikarya</taxon>
        <taxon>Basidiomycota</taxon>
        <taxon>Agaricomycotina</taxon>
        <taxon>Agaricomycetes</taxon>
        <taxon>Agaricomycetidae</taxon>
        <taxon>Atheliales</taxon>
        <taxon>Atheliaceae</taxon>
        <taxon>Athelia</taxon>
    </lineage>
</organism>
<evidence type="ECO:0000313" key="2">
    <source>
        <dbReference type="Proteomes" id="UP000076532"/>
    </source>
</evidence>
<dbReference type="STRING" id="436010.A0A166SEY5"/>
<gene>
    <name evidence="1" type="ORF">FIBSPDRAFT_778824</name>
</gene>
<dbReference type="PANTHER" id="PTHR35895:SF1">
    <property type="entry name" value="LIPID-BINDING SERUM GLYCOPROTEIN C-TERMINAL DOMAIN-CONTAINING PROTEIN"/>
    <property type="match status" value="1"/>
</dbReference>
<dbReference type="GO" id="GO:0000329">
    <property type="term" value="C:fungal-type vacuole membrane"/>
    <property type="evidence" value="ECO:0007669"/>
    <property type="project" value="InterPro"/>
</dbReference>